<dbReference type="Proteomes" id="UP000298050">
    <property type="component" value="Unassembled WGS sequence"/>
</dbReference>
<organism evidence="3 4">
    <name type="scientific">Mangrovimicrobium sediminis</name>
    <dbReference type="NCBI Taxonomy" id="2562682"/>
    <lineage>
        <taxon>Bacteria</taxon>
        <taxon>Pseudomonadati</taxon>
        <taxon>Pseudomonadota</taxon>
        <taxon>Gammaproteobacteria</taxon>
        <taxon>Cellvibrionales</taxon>
        <taxon>Halieaceae</taxon>
        <taxon>Mangrovimicrobium</taxon>
    </lineage>
</organism>
<protein>
    <submittedName>
        <fullName evidence="3">WecB/TagA/CpsF family glycosyltransferase</fullName>
    </submittedName>
</protein>
<dbReference type="PANTHER" id="PTHR34136:SF1">
    <property type="entry name" value="UDP-N-ACETYL-D-MANNOSAMINURONIC ACID TRANSFERASE"/>
    <property type="match status" value="1"/>
</dbReference>
<keyword evidence="2 3" id="KW-0808">Transferase</keyword>
<name>A0A4Z0LXK8_9GAMM</name>
<dbReference type="PANTHER" id="PTHR34136">
    <property type="match status" value="1"/>
</dbReference>
<evidence type="ECO:0000256" key="1">
    <source>
        <dbReference type="ARBA" id="ARBA00022676"/>
    </source>
</evidence>
<dbReference type="InterPro" id="IPR004629">
    <property type="entry name" value="WecG_TagA_CpsF"/>
</dbReference>
<comment type="caution">
    <text evidence="3">The sequence shown here is derived from an EMBL/GenBank/DDBJ whole genome shotgun (WGS) entry which is preliminary data.</text>
</comment>
<dbReference type="Gene3D" id="3.40.50.2000">
    <property type="entry name" value="Glycogen Phosphorylase B"/>
    <property type="match status" value="2"/>
</dbReference>
<dbReference type="Pfam" id="PF13692">
    <property type="entry name" value="Glyco_trans_1_4"/>
    <property type="match status" value="1"/>
</dbReference>
<proteinExistence type="predicted"/>
<dbReference type="CDD" id="cd06533">
    <property type="entry name" value="Glyco_transf_WecG_TagA"/>
    <property type="match status" value="1"/>
</dbReference>
<sequence length="642" mass="70189">MVHQIDLARPAPGGIDTCIRGLISHAPEGVTFAVVGVDSGADLPERELGVWERYELGGRSAWFLPVTRLDAGDQNRRVPHSLRLAMGLLRYQARLPDFSVLQAHRADVAAASSLLLRRPLAYMVHTQETGLTHGKSDSFWRNAAGVHAWIENWLIRRAQSTTVFNPDFAETAARISPTARFSPTWFEPSLEAFRPVAAYPHRVLWVGRVEEPKDPHLAVDVLAKLAELEPDTPWSLRIVGAGTLLPEVQDAVRRLDPTVASRIELLGRLAPAEVAAEMSQAGAFLMTSHPGYEGFPRVLLEAMSAGLPAVVTQGSDTGGVIRVGETGQVCGRDPEEMARAIIQCAMFDRSAVRASVDEYPAPKVVARILEPRFAEPGTKSEPALQPIMRVDDDGRAQLCGAPLFQGGREALRNKLADLIASRQVHTVITPNVDQLLLLPENPALAAAYQAASLRITDGSPLAWLGRTLGARDLHRLTGADLLVDAAKWAPDLGWRIVVTGGAPGVADEAVRQMQVRFGTDAHAVDFPMLDDISDPRARSVISRISELEPSLVFVCLGSPKQDVWADFWREELPPAVYIGAGAAVDFVAGTKRRAPAFVQRIGMEWVFRLVQEPRRLVHRYLVRGPRFLGVVFRSLRGAGRTD</sequence>
<dbReference type="SUPFAM" id="SSF53756">
    <property type="entry name" value="UDP-Glycosyltransferase/glycogen phosphorylase"/>
    <property type="match status" value="1"/>
</dbReference>
<dbReference type="AlphaFoldDB" id="A0A4Z0LXK8"/>
<evidence type="ECO:0000313" key="4">
    <source>
        <dbReference type="Proteomes" id="UP000298050"/>
    </source>
</evidence>
<dbReference type="GO" id="GO:0016758">
    <property type="term" value="F:hexosyltransferase activity"/>
    <property type="evidence" value="ECO:0007669"/>
    <property type="project" value="TreeGrafter"/>
</dbReference>
<dbReference type="EMBL" id="SRLE01000012">
    <property type="protein sequence ID" value="TGD71877.1"/>
    <property type="molecule type" value="Genomic_DNA"/>
</dbReference>
<keyword evidence="1" id="KW-0328">Glycosyltransferase</keyword>
<dbReference type="OrthoDB" id="9808602at2"/>
<gene>
    <name evidence="3" type="ORF">E4634_17355</name>
</gene>
<keyword evidence="4" id="KW-1185">Reference proteome</keyword>
<dbReference type="RefSeq" id="WP_135445921.1">
    <property type="nucleotide sequence ID" value="NZ_SRLE01000012.1"/>
</dbReference>
<evidence type="ECO:0000256" key="2">
    <source>
        <dbReference type="ARBA" id="ARBA00022679"/>
    </source>
</evidence>
<accession>A0A4Z0LXK8</accession>
<reference evidence="3 4" key="1">
    <citation type="submission" date="2019-04" db="EMBL/GenBank/DDBJ databases">
        <title>Taxonomy of novel Haliea sp. from mangrove soil of West Coast of India.</title>
        <authorList>
            <person name="Verma A."/>
            <person name="Kumar P."/>
            <person name="Krishnamurthi S."/>
        </authorList>
    </citation>
    <scope>NUCLEOTIDE SEQUENCE [LARGE SCALE GENOMIC DNA]</scope>
    <source>
        <strain evidence="3 4">SAOS-164</strain>
    </source>
</reference>
<evidence type="ECO:0000313" key="3">
    <source>
        <dbReference type="EMBL" id="TGD71877.1"/>
    </source>
</evidence>
<dbReference type="CDD" id="cd03801">
    <property type="entry name" value="GT4_PimA-like"/>
    <property type="match status" value="1"/>
</dbReference>
<dbReference type="Pfam" id="PF03808">
    <property type="entry name" value="Glyco_tran_WecG"/>
    <property type="match status" value="1"/>
</dbReference>
<dbReference type="NCBIfam" id="TIGR00696">
    <property type="entry name" value="wecG_tagA_cpsF"/>
    <property type="match status" value="1"/>
</dbReference>